<sequence>VLTNKQTKVEEVLRKLTAGLDKIRETQEKVNEIAIETKKAHELVKIAEKECDEALHDIMTKKAILDQTQQFIQEKKVEIEKKEKVCKRIAIAAEEDLNAAMPALDEARKALEALNKRDIGEIKSYAKPPVIVEIVLEAVMILRNSEPSWAEAKRQL</sequence>
<dbReference type="Proteomes" id="UP001054837">
    <property type="component" value="Unassembled WGS sequence"/>
</dbReference>
<dbReference type="AlphaFoldDB" id="A0AAV4NI46"/>
<feature type="non-terminal residue" evidence="2">
    <location>
        <position position="1"/>
    </location>
</feature>
<reference evidence="2 3" key="1">
    <citation type="submission" date="2021-06" db="EMBL/GenBank/DDBJ databases">
        <title>Caerostris darwini draft genome.</title>
        <authorList>
            <person name="Kono N."/>
            <person name="Arakawa K."/>
        </authorList>
    </citation>
    <scope>NUCLEOTIDE SEQUENCE [LARGE SCALE GENOMIC DNA]</scope>
</reference>
<evidence type="ECO:0000259" key="1">
    <source>
        <dbReference type="Pfam" id="PF12777"/>
    </source>
</evidence>
<feature type="domain" description="Dynein heavy chain coiled coil stalk" evidence="1">
    <location>
        <begin position="29"/>
        <end position="144"/>
    </location>
</feature>
<evidence type="ECO:0000313" key="3">
    <source>
        <dbReference type="Proteomes" id="UP001054837"/>
    </source>
</evidence>
<keyword evidence="3" id="KW-1185">Reference proteome</keyword>
<dbReference type="InterPro" id="IPR026983">
    <property type="entry name" value="DHC"/>
</dbReference>
<evidence type="ECO:0000313" key="2">
    <source>
        <dbReference type="EMBL" id="GIX84466.1"/>
    </source>
</evidence>
<dbReference type="EMBL" id="BPLQ01001719">
    <property type="protein sequence ID" value="GIX84466.1"/>
    <property type="molecule type" value="Genomic_DNA"/>
</dbReference>
<dbReference type="GO" id="GO:0051959">
    <property type="term" value="F:dynein light intermediate chain binding"/>
    <property type="evidence" value="ECO:0007669"/>
    <property type="project" value="InterPro"/>
</dbReference>
<protein>
    <submittedName>
        <fullName evidence="2">Dynein heavy chain 2, axonemal</fullName>
    </submittedName>
</protein>
<dbReference type="PANTHER" id="PTHR22878">
    <property type="entry name" value="DYNEIN HEAVY CHAIN 6, AXONEMAL-LIKE-RELATED"/>
    <property type="match status" value="1"/>
</dbReference>
<dbReference type="Pfam" id="PF12777">
    <property type="entry name" value="MT"/>
    <property type="match status" value="1"/>
</dbReference>
<dbReference type="GO" id="GO:0045505">
    <property type="term" value="F:dynein intermediate chain binding"/>
    <property type="evidence" value="ECO:0007669"/>
    <property type="project" value="InterPro"/>
</dbReference>
<dbReference type="GO" id="GO:0030286">
    <property type="term" value="C:dynein complex"/>
    <property type="evidence" value="ECO:0007669"/>
    <property type="project" value="InterPro"/>
</dbReference>
<dbReference type="InterPro" id="IPR024743">
    <property type="entry name" value="Dynein_HC_stalk"/>
</dbReference>
<dbReference type="PANTHER" id="PTHR22878:SF68">
    <property type="entry name" value="DYNEIN HEAVY CHAIN 6, AXONEMAL-LIKE"/>
    <property type="match status" value="1"/>
</dbReference>
<accession>A0AAV4NI46</accession>
<dbReference type="GO" id="GO:0007018">
    <property type="term" value="P:microtubule-based movement"/>
    <property type="evidence" value="ECO:0007669"/>
    <property type="project" value="InterPro"/>
</dbReference>
<dbReference type="Gene3D" id="1.20.920.20">
    <property type="match status" value="1"/>
</dbReference>
<comment type="caution">
    <text evidence="2">The sequence shown here is derived from an EMBL/GenBank/DDBJ whole genome shotgun (WGS) entry which is preliminary data.</text>
</comment>
<organism evidence="2 3">
    <name type="scientific">Caerostris darwini</name>
    <dbReference type="NCBI Taxonomy" id="1538125"/>
    <lineage>
        <taxon>Eukaryota</taxon>
        <taxon>Metazoa</taxon>
        <taxon>Ecdysozoa</taxon>
        <taxon>Arthropoda</taxon>
        <taxon>Chelicerata</taxon>
        <taxon>Arachnida</taxon>
        <taxon>Araneae</taxon>
        <taxon>Araneomorphae</taxon>
        <taxon>Entelegynae</taxon>
        <taxon>Araneoidea</taxon>
        <taxon>Araneidae</taxon>
        <taxon>Caerostris</taxon>
    </lineage>
</organism>
<gene>
    <name evidence="2" type="primary">Dnah2</name>
    <name evidence="2" type="ORF">CDAR_277681</name>
</gene>
<proteinExistence type="predicted"/>
<feature type="non-terminal residue" evidence="2">
    <location>
        <position position="156"/>
    </location>
</feature>
<name>A0AAV4NI46_9ARAC</name>